<protein>
    <recommendedName>
        <fullName evidence="5 7">Adenylate kinase</fullName>
        <shortName evidence="5">AK</shortName>
        <ecNumber evidence="5 7">2.7.4.3</ecNumber>
    </recommendedName>
    <alternativeName>
        <fullName evidence="5">ATP-AMP transphosphorylase</fullName>
    </alternativeName>
    <alternativeName>
        <fullName evidence="5">ATP:AMP phosphotransferase</fullName>
    </alternativeName>
    <alternativeName>
        <fullName evidence="5">Adenylate monophosphate kinase</fullName>
    </alternativeName>
</protein>
<dbReference type="Proteomes" id="UP000183180">
    <property type="component" value="Unassembled WGS sequence"/>
</dbReference>
<dbReference type="GO" id="GO:0004017">
    <property type="term" value="F:AMP kinase activity"/>
    <property type="evidence" value="ECO:0007669"/>
    <property type="project" value="UniProtKB-UniRule"/>
</dbReference>
<evidence type="ECO:0000256" key="3">
    <source>
        <dbReference type="ARBA" id="ARBA00022741"/>
    </source>
</evidence>
<comment type="subcellular location">
    <subcellularLocation>
        <location evidence="5 7">Cytoplasm</location>
    </subcellularLocation>
</comment>
<keyword evidence="4 5" id="KW-0418">Kinase</keyword>
<feature type="binding site" evidence="5">
    <location>
        <position position="129"/>
    </location>
    <ligand>
        <name>AMP</name>
        <dbReference type="ChEBI" id="CHEBI:456215"/>
    </ligand>
</feature>
<feature type="binding site" evidence="5">
    <location>
        <begin position="10"/>
        <end position="15"/>
    </location>
    <ligand>
        <name>ATP</name>
        <dbReference type="ChEBI" id="CHEBI:30616"/>
    </ligand>
</feature>
<evidence type="ECO:0000313" key="8">
    <source>
        <dbReference type="EMBL" id="SDU84455.1"/>
    </source>
</evidence>
<gene>
    <name evidence="5" type="primary">adk</name>
    <name evidence="8" type="ORF">SAMN04488548_136861</name>
</gene>
<dbReference type="OrthoDB" id="9805030at2"/>
<feature type="binding site" evidence="5">
    <location>
        <position position="127"/>
    </location>
    <ligand>
        <name>ATP</name>
        <dbReference type="ChEBI" id="CHEBI:30616"/>
    </ligand>
</feature>
<dbReference type="Pfam" id="PF00406">
    <property type="entry name" value="ADK"/>
    <property type="match status" value="1"/>
</dbReference>
<sequence>MRLVILGPPGAGKGTQAELLSEALGIPHISTGDLFRANISQGTPVGIEAKKYLDAGNLVPSEITVDMVRARVGEPDAAKGFILDGFPRSTEQADALKEILANLDASLDGVLSFVVDTDVVVERMLARGRADDTEEVIRNRMDVYIKETSPLLAYYGDQVKTIDAVGDIQDVHQRVLSALGAGVA</sequence>
<dbReference type="UniPathway" id="UPA00588">
    <property type="reaction ID" value="UER00649"/>
</dbReference>
<comment type="function">
    <text evidence="5">Catalyzes the reversible transfer of the terminal phosphate group between ATP and AMP. Plays an important role in cellular energy homeostasis and in adenine nucleotide metabolism.</text>
</comment>
<evidence type="ECO:0000313" key="9">
    <source>
        <dbReference type="Proteomes" id="UP000183180"/>
    </source>
</evidence>
<dbReference type="RefSeq" id="WP_074854154.1">
    <property type="nucleotide sequence ID" value="NZ_FNLM01000036.1"/>
</dbReference>
<dbReference type="GO" id="GO:0005737">
    <property type="term" value="C:cytoplasm"/>
    <property type="evidence" value="ECO:0007669"/>
    <property type="project" value="UniProtKB-SubCell"/>
</dbReference>
<dbReference type="HAMAP" id="MF_00235">
    <property type="entry name" value="Adenylate_kinase_Adk"/>
    <property type="match status" value="1"/>
</dbReference>
<dbReference type="NCBIfam" id="NF011104">
    <property type="entry name" value="PRK14531.1"/>
    <property type="match status" value="1"/>
</dbReference>
<feature type="binding site" evidence="5">
    <location>
        <position position="92"/>
    </location>
    <ligand>
        <name>AMP</name>
        <dbReference type="ChEBI" id="CHEBI:456215"/>
    </ligand>
</feature>
<dbReference type="GO" id="GO:0005524">
    <property type="term" value="F:ATP binding"/>
    <property type="evidence" value="ECO:0007669"/>
    <property type="project" value="UniProtKB-UniRule"/>
</dbReference>
<dbReference type="PANTHER" id="PTHR23359">
    <property type="entry name" value="NUCLEOTIDE KINASE"/>
    <property type="match status" value="1"/>
</dbReference>
<keyword evidence="2 5" id="KW-0545">Nucleotide biosynthesis</keyword>
<accession>A0A1H2LUQ0</accession>
<evidence type="ECO:0000256" key="6">
    <source>
        <dbReference type="RuleBase" id="RU003330"/>
    </source>
</evidence>
<comment type="domain">
    <text evidence="5">Consists of three domains, a large central CORE domain and two small peripheral domains, NMPbind and LID, which undergo movements during catalysis. The LID domain closes over the site of phosphoryl transfer upon ATP binding. Assembling and dissambling the active center during each catalytic cycle provides an effective means to prevent ATP hydrolysis.</text>
</comment>
<proteinExistence type="inferred from homology"/>
<dbReference type="NCBIfam" id="NF011100">
    <property type="entry name" value="PRK14527.1"/>
    <property type="match status" value="1"/>
</dbReference>
<keyword evidence="5 7" id="KW-0067">ATP-binding</keyword>
<comment type="catalytic activity">
    <reaction evidence="5 7">
        <text>AMP + ATP = 2 ADP</text>
        <dbReference type="Rhea" id="RHEA:12973"/>
        <dbReference type="ChEBI" id="CHEBI:30616"/>
        <dbReference type="ChEBI" id="CHEBI:456215"/>
        <dbReference type="ChEBI" id="CHEBI:456216"/>
        <dbReference type="EC" id="2.7.4.3"/>
    </reaction>
</comment>
<dbReference type="GO" id="GO:0044209">
    <property type="term" value="P:AMP salvage"/>
    <property type="evidence" value="ECO:0007669"/>
    <property type="project" value="UniProtKB-UniRule"/>
</dbReference>
<feature type="binding site" evidence="5">
    <location>
        <begin position="57"/>
        <end position="59"/>
    </location>
    <ligand>
        <name>AMP</name>
        <dbReference type="ChEBI" id="CHEBI:456215"/>
    </ligand>
</feature>
<comment type="pathway">
    <text evidence="5">Purine metabolism; AMP biosynthesis via salvage pathway; AMP from ADP: step 1/1.</text>
</comment>
<dbReference type="InterPro" id="IPR033690">
    <property type="entry name" value="Adenylat_kinase_CS"/>
</dbReference>
<dbReference type="SUPFAM" id="SSF52540">
    <property type="entry name" value="P-loop containing nucleoside triphosphate hydrolases"/>
    <property type="match status" value="1"/>
</dbReference>
<evidence type="ECO:0000256" key="7">
    <source>
        <dbReference type="RuleBase" id="RU003331"/>
    </source>
</evidence>
<reference evidence="8 9" key="1">
    <citation type="submission" date="2016-10" db="EMBL/GenBank/DDBJ databases">
        <authorList>
            <person name="de Groot N.N."/>
        </authorList>
    </citation>
    <scope>NUCLEOTIDE SEQUENCE [LARGE SCALE GENOMIC DNA]</scope>
    <source>
        <strain evidence="8 9">DSM 44215</strain>
    </source>
</reference>
<dbReference type="EC" id="2.7.4.3" evidence="5 7"/>
<dbReference type="EMBL" id="FNLM01000036">
    <property type="protein sequence ID" value="SDU84455.1"/>
    <property type="molecule type" value="Genomic_DNA"/>
</dbReference>
<dbReference type="InterPro" id="IPR000850">
    <property type="entry name" value="Adenylat/UMP-CMP_kin"/>
</dbReference>
<keyword evidence="1 5" id="KW-0808">Transferase</keyword>
<dbReference type="PROSITE" id="PS00113">
    <property type="entry name" value="ADENYLATE_KINASE"/>
    <property type="match status" value="1"/>
</dbReference>
<feature type="binding site" evidence="5">
    <location>
        <position position="140"/>
    </location>
    <ligand>
        <name>AMP</name>
        <dbReference type="ChEBI" id="CHEBI:456215"/>
    </ligand>
</feature>
<comment type="subunit">
    <text evidence="5 7">Monomer.</text>
</comment>
<dbReference type="CDD" id="cd01428">
    <property type="entry name" value="ADK"/>
    <property type="match status" value="1"/>
</dbReference>
<organism evidence="8 9">
    <name type="scientific">Gordonia westfalica</name>
    <dbReference type="NCBI Taxonomy" id="158898"/>
    <lineage>
        <taxon>Bacteria</taxon>
        <taxon>Bacillati</taxon>
        <taxon>Actinomycetota</taxon>
        <taxon>Actinomycetes</taxon>
        <taxon>Mycobacteriales</taxon>
        <taxon>Gordoniaceae</taxon>
        <taxon>Gordonia</taxon>
    </lineage>
</organism>
<feature type="binding site" evidence="5">
    <location>
        <begin position="85"/>
        <end position="88"/>
    </location>
    <ligand>
        <name>AMP</name>
        <dbReference type="ChEBI" id="CHEBI:456215"/>
    </ligand>
</feature>
<evidence type="ECO:0000256" key="5">
    <source>
        <dbReference type="HAMAP-Rule" id="MF_00235"/>
    </source>
</evidence>
<dbReference type="PRINTS" id="PR00094">
    <property type="entry name" value="ADENYLTKNASE"/>
</dbReference>
<evidence type="ECO:0000256" key="4">
    <source>
        <dbReference type="ARBA" id="ARBA00022777"/>
    </source>
</evidence>
<feature type="binding site" evidence="5">
    <location>
        <position position="31"/>
    </location>
    <ligand>
        <name>AMP</name>
        <dbReference type="ChEBI" id="CHEBI:456215"/>
    </ligand>
</feature>
<feature type="binding site" evidence="5">
    <location>
        <position position="36"/>
    </location>
    <ligand>
        <name>AMP</name>
        <dbReference type="ChEBI" id="CHEBI:456215"/>
    </ligand>
</feature>
<comment type="similarity">
    <text evidence="5 6">Belongs to the adenylate kinase family.</text>
</comment>
<dbReference type="STRING" id="158898.SAMN04488548_136861"/>
<feature type="region of interest" description="NMP" evidence="5">
    <location>
        <begin position="30"/>
        <end position="59"/>
    </location>
</feature>
<dbReference type="AlphaFoldDB" id="A0A1H2LUQ0"/>
<evidence type="ECO:0000256" key="1">
    <source>
        <dbReference type="ARBA" id="ARBA00022679"/>
    </source>
</evidence>
<keyword evidence="3 5" id="KW-0547">Nucleotide-binding</keyword>
<dbReference type="NCBIfam" id="NF001381">
    <property type="entry name" value="PRK00279.1-3"/>
    <property type="match status" value="1"/>
</dbReference>
<comment type="caution">
    <text evidence="5">Lacks conserved residue(s) required for the propagation of feature annotation.</text>
</comment>
<keyword evidence="5" id="KW-0963">Cytoplasm</keyword>
<dbReference type="Gene3D" id="3.40.50.300">
    <property type="entry name" value="P-loop containing nucleotide triphosphate hydrolases"/>
    <property type="match status" value="1"/>
</dbReference>
<feature type="binding site" evidence="5">
    <location>
        <position position="166"/>
    </location>
    <ligand>
        <name>ATP</name>
        <dbReference type="ChEBI" id="CHEBI:30616"/>
    </ligand>
</feature>
<dbReference type="InterPro" id="IPR027417">
    <property type="entry name" value="P-loop_NTPase"/>
</dbReference>
<evidence type="ECO:0000256" key="2">
    <source>
        <dbReference type="ARBA" id="ARBA00022727"/>
    </source>
</evidence>
<name>A0A1H2LUQ0_9ACTN</name>